<dbReference type="Proteomes" id="UP000790709">
    <property type="component" value="Unassembled WGS sequence"/>
</dbReference>
<gene>
    <name evidence="1" type="ORF">BV22DRAFT_1034047</name>
</gene>
<comment type="caution">
    <text evidence="1">The sequence shown here is derived from an EMBL/GenBank/DDBJ whole genome shotgun (WGS) entry which is preliminary data.</text>
</comment>
<evidence type="ECO:0000313" key="2">
    <source>
        <dbReference type="Proteomes" id="UP000790709"/>
    </source>
</evidence>
<protein>
    <submittedName>
        <fullName evidence="1">Uncharacterized protein</fullName>
    </submittedName>
</protein>
<proteinExistence type="predicted"/>
<organism evidence="1 2">
    <name type="scientific">Leucogyrophana mollusca</name>
    <dbReference type="NCBI Taxonomy" id="85980"/>
    <lineage>
        <taxon>Eukaryota</taxon>
        <taxon>Fungi</taxon>
        <taxon>Dikarya</taxon>
        <taxon>Basidiomycota</taxon>
        <taxon>Agaricomycotina</taxon>
        <taxon>Agaricomycetes</taxon>
        <taxon>Agaricomycetidae</taxon>
        <taxon>Boletales</taxon>
        <taxon>Boletales incertae sedis</taxon>
        <taxon>Leucogyrophana</taxon>
    </lineage>
</organism>
<sequence length="159" mass="17470">MTGLLEMKDFEWTLTDVDEVTSLVNPCSINIILHEYLAAVCEAVRSENSIDSGEHRNFGAFAADDLSIVDNILYFDASGHCCSDIDSSQRSSTTRADVDTGVELVAAGRSLWRQGDGVPGALRDGALGTLRDKAFEHREAWRPNIARWYVSLRDGVFGT</sequence>
<reference evidence="1" key="1">
    <citation type="journal article" date="2021" name="New Phytol.">
        <title>Evolutionary innovations through gain and loss of genes in the ectomycorrhizal Boletales.</title>
        <authorList>
            <person name="Wu G."/>
            <person name="Miyauchi S."/>
            <person name="Morin E."/>
            <person name="Kuo A."/>
            <person name="Drula E."/>
            <person name="Varga T."/>
            <person name="Kohler A."/>
            <person name="Feng B."/>
            <person name="Cao Y."/>
            <person name="Lipzen A."/>
            <person name="Daum C."/>
            <person name="Hundley H."/>
            <person name="Pangilinan J."/>
            <person name="Johnson J."/>
            <person name="Barry K."/>
            <person name="LaButti K."/>
            <person name="Ng V."/>
            <person name="Ahrendt S."/>
            <person name="Min B."/>
            <person name="Choi I.G."/>
            <person name="Park H."/>
            <person name="Plett J.M."/>
            <person name="Magnuson J."/>
            <person name="Spatafora J.W."/>
            <person name="Nagy L.G."/>
            <person name="Henrissat B."/>
            <person name="Grigoriev I.V."/>
            <person name="Yang Z.L."/>
            <person name="Xu J."/>
            <person name="Martin F.M."/>
        </authorList>
    </citation>
    <scope>NUCLEOTIDE SEQUENCE</scope>
    <source>
        <strain evidence="1">KUC20120723A-06</strain>
    </source>
</reference>
<dbReference type="EMBL" id="MU266403">
    <property type="protein sequence ID" value="KAH7925373.1"/>
    <property type="molecule type" value="Genomic_DNA"/>
</dbReference>
<accession>A0ACB8BLE2</accession>
<name>A0ACB8BLE2_9AGAM</name>
<keyword evidence="2" id="KW-1185">Reference proteome</keyword>
<evidence type="ECO:0000313" key="1">
    <source>
        <dbReference type="EMBL" id="KAH7925373.1"/>
    </source>
</evidence>